<feature type="region of interest" description="Disordered" evidence="5">
    <location>
        <begin position="1"/>
        <end position="38"/>
    </location>
</feature>
<dbReference type="Proteomes" id="UP000613974">
    <property type="component" value="Unassembled WGS sequence"/>
</dbReference>
<keyword evidence="6" id="KW-1133">Transmembrane helix</keyword>
<keyword evidence="9" id="KW-1185">Reference proteome</keyword>
<keyword evidence="6" id="KW-0472">Membrane</keyword>
<dbReference type="InterPro" id="IPR018313">
    <property type="entry name" value="SBP_3_CS"/>
</dbReference>
<dbReference type="PANTHER" id="PTHR30085:SF6">
    <property type="entry name" value="ABC TRANSPORTER GLUTAMINE-BINDING PROTEIN GLNH"/>
    <property type="match status" value="1"/>
</dbReference>
<dbReference type="Pfam" id="PF00497">
    <property type="entry name" value="SBP_bac_3"/>
    <property type="match status" value="1"/>
</dbReference>
<comment type="caution">
    <text evidence="8">The sequence shown here is derived from an EMBL/GenBank/DDBJ whole genome shotgun (WGS) entry which is preliminary data.</text>
</comment>
<proteinExistence type="inferred from homology"/>
<evidence type="ECO:0000256" key="6">
    <source>
        <dbReference type="SAM" id="Phobius"/>
    </source>
</evidence>
<dbReference type="InterPro" id="IPR001638">
    <property type="entry name" value="Solute-binding_3/MltF_N"/>
</dbReference>
<dbReference type="SUPFAM" id="SSF53850">
    <property type="entry name" value="Periplasmic binding protein-like II"/>
    <property type="match status" value="1"/>
</dbReference>
<feature type="transmembrane region" description="Helical" evidence="6">
    <location>
        <begin position="50"/>
        <end position="72"/>
    </location>
</feature>
<dbReference type="PROSITE" id="PS01039">
    <property type="entry name" value="SBP_BACTERIAL_3"/>
    <property type="match status" value="1"/>
</dbReference>
<dbReference type="EMBL" id="BNEC01000005">
    <property type="protein sequence ID" value="GHI71967.1"/>
    <property type="molecule type" value="Genomic_DNA"/>
</dbReference>
<keyword evidence="6" id="KW-0812">Transmembrane</keyword>
<accession>A0ABQ3SV09</accession>
<name>A0ABQ3SV09_9ACTN</name>
<reference evidence="9" key="1">
    <citation type="submission" date="2023-07" db="EMBL/GenBank/DDBJ databases">
        <title>Whole genome shotgun sequence of Streptomyces nojiriensis NBRC 13794.</title>
        <authorList>
            <person name="Komaki H."/>
            <person name="Tamura T."/>
        </authorList>
    </citation>
    <scope>NUCLEOTIDE SEQUENCE [LARGE SCALE GENOMIC DNA]</scope>
    <source>
        <strain evidence="9">NBRC 13794</strain>
    </source>
</reference>
<evidence type="ECO:0000313" key="9">
    <source>
        <dbReference type="Proteomes" id="UP000613974"/>
    </source>
</evidence>
<feature type="compositionally biased region" description="Low complexity" evidence="5">
    <location>
        <begin position="26"/>
        <end position="38"/>
    </location>
</feature>
<evidence type="ECO:0000256" key="4">
    <source>
        <dbReference type="RuleBase" id="RU003744"/>
    </source>
</evidence>
<comment type="similarity">
    <text evidence="1 4">Belongs to the bacterial solute-binding protein 3 family.</text>
</comment>
<keyword evidence="2" id="KW-0813">Transport</keyword>
<keyword evidence="3" id="KW-0732">Signal</keyword>
<gene>
    <name evidence="8" type="ORF">Snoj_58850</name>
</gene>
<dbReference type="SMART" id="SM00062">
    <property type="entry name" value="PBPb"/>
    <property type="match status" value="1"/>
</dbReference>
<evidence type="ECO:0000256" key="2">
    <source>
        <dbReference type="ARBA" id="ARBA00022448"/>
    </source>
</evidence>
<evidence type="ECO:0000313" key="8">
    <source>
        <dbReference type="EMBL" id="GHI71967.1"/>
    </source>
</evidence>
<dbReference type="Gene3D" id="3.40.190.10">
    <property type="entry name" value="Periplasmic binding protein-like II"/>
    <property type="match status" value="2"/>
</dbReference>
<dbReference type="InterPro" id="IPR051455">
    <property type="entry name" value="Bact_solute-bind_prot3"/>
</dbReference>
<organism evidence="8 9">
    <name type="scientific">Streptomyces nojiriensis</name>
    <dbReference type="NCBI Taxonomy" id="66374"/>
    <lineage>
        <taxon>Bacteria</taxon>
        <taxon>Bacillati</taxon>
        <taxon>Actinomycetota</taxon>
        <taxon>Actinomycetes</taxon>
        <taxon>Kitasatosporales</taxon>
        <taxon>Streptomycetaceae</taxon>
        <taxon>Streptomyces</taxon>
    </lineage>
</organism>
<evidence type="ECO:0000256" key="1">
    <source>
        <dbReference type="ARBA" id="ARBA00010333"/>
    </source>
</evidence>
<dbReference type="CDD" id="cd13690">
    <property type="entry name" value="PBP2_GluB"/>
    <property type="match status" value="1"/>
</dbReference>
<evidence type="ECO:0000259" key="7">
    <source>
        <dbReference type="SMART" id="SM00062"/>
    </source>
</evidence>
<sequence length="371" mass="39219">MRIRARRAAEGHENHGNDEARESRPGRAGRAATAGAASGIRRAASRLRGWGGVSAMAVACATTAAVALLPLAHATPDTGRPAVHRPASMAAAPAAPWALTDTCQDPEASLRPSDVDGATIARIKAAGKLVAGVDQNSFRWGYRNQTAEGSRLDGFDIDLVKAIAKDILGDENAVIYRAIPTSQRIPALQEGRVDIVVRTMTINCKRLEDVAFSTAYFEAGQQVLAPKGSPITGYDPSLKDRRICFAAGSTAEAALKAQSYGSVPVTVANQLDCLVRLQLGEVDGIITDNALAAGQAAQDPSVQLVGSPFTREFYGVAMNKDASDLVRRVNKVLENYRAGGGDSPWMKAYLKHLQPVLPGVTAPPAPKYRDG</sequence>
<feature type="domain" description="Solute-binding protein family 3/N-terminal" evidence="7">
    <location>
        <begin position="128"/>
        <end position="353"/>
    </location>
</feature>
<evidence type="ECO:0000256" key="3">
    <source>
        <dbReference type="ARBA" id="ARBA00022729"/>
    </source>
</evidence>
<dbReference type="PANTHER" id="PTHR30085">
    <property type="entry name" value="AMINO ACID ABC TRANSPORTER PERMEASE"/>
    <property type="match status" value="1"/>
</dbReference>
<evidence type="ECO:0000256" key="5">
    <source>
        <dbReference type="SAM" id="MobiDB-lite"/>
    </source>
</evidence>
<protein>
    <submittedName>
        <fullName evidence="8">Sugar-binding protein</fullName>
    </submittedName>
</protein>
<feature type="compositionally biased region" description="Basic and acidic residues" evidence="5">
    <location>
        <begin position="7"/>
        <end position="25"/>
    </location>
</feature>